<name>A0A151TJQ4_CAJCA</name>
<dbReference type="EMBL" id="CM003608">
    <property type="protein sequence ID" value="KYP67283.1"/>
    <property type="molecule type" value="Genomic_DNA"/>
</dbReference>
<keyword evidence="2" id="KW-1185">Reference proteome</keyword>
<dbReference type="Proteomes" id="UP000075243">
    <property type="component" value="Chromosome 6"/>
</dbReference>
<feature type="non-terminal residue" evidence="1">
    <location>
        <position position="1"/>
    </location>
</feature>
<dbReference type="AlphaFoldDB" id="A0A151TJQ4"/>
<evidence type="ECO:0000313" key="2">
    <source>
        <dbReference type="Proteomes" id="UP000075243"/>
    </source>
</evidence>
<dbReference type="PANTHER" id="PTHR33116:SF86">
    <property type="entry name" value="REVERSE TRANSCRIPTASE DOMAIN-CONTAINING PROTEIN"/>
    <property type="match status" value="1"/>
</dbReference>
<organism evidence="1 2">
    <name type="scientific">Cajanus cajan</name>
    <name type="common">Pigeon pea</name>
    <name type="synonym">Cajanus indicus</name>
    <dbReference type="NCBI Taxonomy" id="3821"/>
    <lineage>
        <taxon>Eukaryota</taxon>
        <taxon>Viridiplantae</taxon>
        <taxon>Streptophyta</taxon>
        <taxon>Embryophyta</taxon>
        <taxon>Tracheophyta</taxon>
        <taxon>Spermatophyta</taxon>
        <taxon>Magnoliopsida</taxon>
        <taxon>eudicotyledons</taxon>
        <taxon>Gunneridae</taxon>
        <taxon>Pentapetalae</taxon>
        <taxon>rosids</taxon>
        <taxon>fabids</taxon>
        <taxon>Fabales</taxon>
        <taxon>Fabaceae</taxon>
        <taxon>Papilionoideae</taxon>
        <taxon>50 kb inversion clade</taxon>
        <taxon>NPAAA clade</taxon>
        <taxon>indigoferoid/millettioid clade</taxon>
        <taxon>Phaseoleae</taxon>
        <taxon>Cajanus</taxon>
    </lineage>
</organism>
<evidence type="ECO:0000313" key="1">
    <source>
        <dbReference type="EMBL" id="KYP67283.1"/>
    </source>
</evidence>
<reference evidence="1 2" key="1">
    <citation type="journal article" date="2012" name="Nat. Biotechnol.">
        <title>Draft genome sequence of pigeonpea (Cajanus cajan), an orphan legume crop of resource-poor farmers.</title>
        <authorList>
            <person name="Varshney R.K."/>
            <person name="Chen W."/>
            <person name="Li Y."/>
            <person name="Bharti A.K."/>
            <person name="Saxena R.K."/>
            <person name="Schlueter J.A."/>
            <person name="Donoghue M.T."/>
            <person name="Azam S."/>
            <person name="Fan G."/>
            <person name="Whaley A.M."/>
            <person name="Farmer A.D."/>
            <person name="Sheridan J."/>
            <person name="Iwata A."/>
            <person name="Tuteja R."/>
            <person name="Penmetsa R.V."/>
            <person name="Wu W."/>
            <person name="Upadhyaya H.D."/>
            <person name="Yang S.P."/>
            <person name="Shah T."/>
            <person name="Saxena K.B."/>
            <person name="Michael T."/>
            <person name="McCombie W.R."/>
            <person name="Yang B."/>
            <person name="Zhang G."/>
            <person name="Yang H."/>
            <person name="Wang J."/>
            <person name="Spillane C."/>
            <person name="Cook D.R."/>
            <person name="May G.D."/>
            <person name="Xu X."/>
            <person name="Jackson S.A."/>
        </authorList>
    </citation>
    <scope>NUCLEOTIDE SEQUENCE [LARGE SCALE GENOMIC DNA]</scope>
    <source>
        <strain evidence="2">cv. Asha</strain>
    </source>
</reference>
<gene>
    <name evidence="1" type="ORF">KK1_013607</name>
</gene>
<protein>
    <submittedName>
        <fullName evidence="1">Ribonuclease H protein At1g65750 family</fullName>
    </submittedName>
</protein>
<dbReference type="PANTHER" id="PTHR33116">
    <property type="entry name" value="REVERSE TRANSCRIPTASE ZINC-BINDING DOMAIN-CONTAINING PROTEIN-RELATED-RELATED"/>
    <property type="match status" value="1"/>
</dbReference>
<dbReference type="Gramene" id="C.cajan_13202.t">
    <property type="protein sequence ID" value="C.cajan_13202.t.cds1"/>
    <property type="gene ID" value="C.cajan_13202"/>
</dbReference>
<sequence>IKNRLRKKIQSWNKKTLSKLGKEVMIKAILQVIPMHVMSVFLIPRSIGDEIEKILNSHWWGSNMVHNKGIK</sequence>
<accession>A0A151TJQ4</accession>
<proteinExistence type="predicted"/>